<evidence type="ECO:0000256" key="1">
    <source>
        <dbReference type="SAM" id="MobiDB-lite"/>
    </source>
</evidence>
<reference evidence="3" key="1">
    <citation type="submission" date="2018-11" db="EMBL/GenBank/DDBJ databases">
        <title>Draft genome sequences of proposed Pectobacterium aquaticum sp. nov. isolated in France from fresh water.</title>
        <authorList>
            <person name="Pedron J."/>
            <person name="Barny M.A."/>
        </authorList>
    </citation>
    <scope>NUCLEOTIDE SEQUENCE [LARGE SCALE GENOMIC DNA]</scope>
    <source>
        <strain evidence="3">A35-S23-M15</strain>
    </source>
</reference>
<evidence type="ECO:0000313" key="4">
    <source>
        <dbReference type="Proteomes" id="UP000256817"/>
    </source>
</evidence>
<keyword evidence="4" id="KW-1185">Reference proteome</keyword>
<dbReference type="InterPro" id="IPR010332">
    <property type="entry name" value="ATPase_terminase-su_N"/>
</dbReference>
<feature type="non-terminal residue" evidence="3">
    <location>
        <position position="137"/>
    </location>
</feature>
<dbReference type="Pfam" id="PF06056">
    <property type="entry name" value="Terminase_5"/>
    <property type="match status" value="1"/>
</dbReference>
<evidence type="ECO:0000313" key="3">
    <source>
        <dbReference type="EMBL" id="RRO02285.1"/>
    </source>
</evidence>
<name>A0A426INE6_9GAMM</name>
<comment type="caution">
    <text evidence="3">The sequence shown here is derived from an EMBL/GenBank/DDBJ whole genome shotgun (WGS) entry which is preliminary data.</text>
</comment>
<feature type="region of interest" description="Disordered" evidence="1">
    <location>
        <begin position="75"/>
        <end position="101"/>
    </location>
</feature>
<feature type="domain" description="Terminase ATPase subunit N-terminal" evidence="2">
    <location>
        <begin position="3"/>
        <end position="43"/>
    </location>
</feature>
<gene>
    <name evidence="3" type="ORF">DMB85_020300</name>
</gene>
<accession>A0A426INE6</accession>
<proteinExistence type="predicted"/>
<dbReference type="EMBL" id="QHJW02000091">
    <property type="protein sequence ID" value="RRO02285.1"/>
    <property type="molecule type" value="Genomic_DNA"/>
</dbReference>
<protein>
    <submittedName>
        <fullName evidence="3">Oxidoreductase</fullName>
    </submittedName>
</protein>
<sequence>MRQIGEMLNQKTPTVQSWKQRDGWDAIAPVSRVEASLEARLIQLIMKTKKEGHDYKEIDLLGRQIERLARVNRYSQTGNEADLNPNVRNRNKGERKAPEKNAFSDAAIEKLNDIFLSEIFEYQRGWHQAGLQHRIRN</sequence>
<evidence type="ECO:0000259" key="2">
    <source>
        <dbReference type="Pfam" id="PF06056"/>
    </source>
</evidence>
<organism evidence="3 4">
    <name type="scientific">Pectobacterium aquaticum</name>
    <dbReference type="NCBI Taxonomy" id="2204145"/>
    <lineage>
        <taxon>Bacteria</taxon>
        <taxon>Pseudomonadati</taxon>
        <taxon>Pseudomonadota</taxon>
        <taxon>Gammaproteobacteria</taxon>
        <taxon>Enterobacterales</taxon>
        <taxon>Pectobacteriaceae</taxon>
        <taxon>Pectobacterium</taxon>
    </lineage>
</organism>
<dbReference type="Proteomes" id="UP000256817">
    <property type="component" value="Unassembled WGS sequence"/>
</dbReference>